<evidence type="ECO:0000256" key="6">
    <source>
        <dbReference type="RuleBase" id="RU000461"/>
    </source>
</evidence>
<evidence type="ECO:0000256" key="7">
    <source>
        <dbReference type="SAM" id="MobiDB-lite"/>
    </source>
</evidence>
<dbReference type="GO" id="GO:0006082">
    <property type="term" value="P:organic acid metabolic process"/>
    <property type="evidence" value="ECO:0007669"/>
    <property type="project" value="TreeGrafter"/>
</dbReference>
<protein>
    <submittedName>
        <fullName evidence="9">Cytochrome P450</fullName>
    </submittedName>
</protein>
<dbReference type="InterPro" id="IPR017972">
    <property type="entry name" value="Cyt_P450_CS"/>
</dbReference>
<dbReference type="GO" id="GO:0006805">
    <property type="term" value="P:xenobiotic metabolic process"/>
    <property type="evidence" value="ECO:0007669"/>
    <property type="project" value="TreeGrafter"/>
</dbReference>
<evidence type="ECO:0000256" key="5">
    <source>
        <dbReference type="PIRSR" id="PIRSR602401-1"/>
    </source>
</evidence>
<dbReference type="WBParaSite" id="Hba_00626">
    <property type="protein sequence ID" value="Hba_00626"/>
    <property type="gene ID" value="Hba_00626"/>
</dbReference>
<evidence type="ECO:0000313" key="8">
    <source>
        <dbReference type="Proteomes" id="UP000095283"/>
    </source>
</evidence>
<dbReference type="SUPFAM" id="SSF48264">
    <property type="entry name" value="Cytochrome P450"/>
    <property type="match status" value="1"/>
</dbReference>
<keyword evidence="8" id="KW-1185">Reference proteome</keyword>
<feature type="binding site" description="axial binding residue" evidence="5">
    <location>
        <position position="39"/>
    </location>
    <ligand>
        <name>heme</name>
        <dbReference type="ChEBI" id="CHEBI:30413"/>
    </ligand>
    <ligandPart>
        <name>Fe</name>
        <dbReference type="ChEBI" id="CHEBI:18248"/>
    </ligandPart>
</feature>
<comment type="cofactor">
    <cofactor evidence="5">
        <name>heme</name>
        <dbReference type="ChEBI" id="CHEBI:30413"/>
    </cofactor>
</comment>
<dbReference type="GO" id="GO:0005737">
    <property type="term" value="C:cytoplasm"/>
    <property type="evidence" value="ECO:0007669"/>
    <property type="project" value="TreeGrafter"/>
</dbReference>
<dbReference type="InterPro" id="IPR001128">
    <property type="entry name" value="Cyt_P450"/>
</dbReference>
<dbReference type="GO" id="GO:0020037">
    <property type="term" value="F:heme binding"/>
    <property type="evidence" value="ECO:0007669"/>
    <property type="project" value="InterPro"/>
</dbReference>
<proteinExistence type="inferred from homology"/>
<dbReference type="PANTHER" id="PTHR24300">
    <property type="entry name" value="CYTOCHROME P450 508A4-RELATED"/>
    <property type="match status" value="1"/>
</dbReference>
<dbReference type="InterPro" id="IPR050182">
    <property type="entry name" value="Cytochrome_P450_fam2"/>
</dbReference>
<name>A0A1I7W7K4_HETBA</name>
<dbReference type="InterPro" id="IPR002401">
    <property type="entry name" value="Cyt_P450_E_grp-I"/>
</dbReference>
<dbReference type="GO" id="GO:0005506">
    <property type="term" value="F:iron ion binding"/>
    <property type="evidence" value="ECO:0007669"/>
    <property type="project" value="InterPro"/>
</dbReference>
<sequence length="95" mass="10799">MEDETQFENPREFNPDRYATGGKSLEQQVIPFGLGKRSCLGESLARAELYLILGNMLQRYNISEDPMKPVEIRSITPFGMMHRPQGYNFLISAAS</sequence>
<dbReference type="PANTHER" id="PTHR24300:SF375">
    <property type="entry name" value="CYTOCHROME P450 FAMILY"/>
    <property type="match status" value="1"/>
</dbReference>
<comment type="similarity">
    <text evidence="1 6">Belongs to the cytochrome P450 family.</text>
</comment>
<dbReference type="Proteomes" id="UP000095283">
    <property type="component" value="Unplaced"/>
</dbReference>
<keyword evidence="2 5" id="KW-0479">Metal-binding</keyword>
<evidence type="ECO:0000256" key="2">
    <source>
        <dbReference type="ARBA" id="ARBA00022723"/>
    </source>
</evidence>
<organism evidence="8 9">
    <name type="scientific">Heterorhabditis bacteriophora</name>
    <name type="common">Entomopathogenic nematode worm</name>
    <dbReference type="NCBI Taxonomy" id="37862"/>
    <lineage>
        <taxon>Eukaryota</taxon>
        <taxon>Metazoa</taxon>
        <taxon>Ecdysozoa</taxon>
        <taxon>Nematoda</taxon>
        <taxon>Chromadorea</taxon>
        <taxon>Rhabditida</taxon>
        <taxon>Rhabditina</taxon>
        <taxon>Rhabditomorpha</taxon>
        <taxon>Strongyloidea</taxon>
        <taxon>Heterorhabditidae</taxon>
        <taxon>Heterorhabditis</taxon>
    </lineage>
</organism>
<keyword evidence="5 6" id="KW-0349">Heme</keyword>
<evidence type="ECO:0000256" key="1">
    <source>
        <dbReference type="ARBA" id="ARBA00010617"/>
    </source>
</evidence>
<evidence type="ECO:0000256" key="4">
    <source>
        <dbReference type="ARBA" id="ARBA00023033"/>
    </source>
</evidence>
<dbReference type="PRINTS" id="PR00463">
    <property type="entry name" value="EP450I"/>
</dbReference>
<reference evidence="9" key="1">
    <citation type="submission" date="2016-11" db="UniProtKB">
        <authorList>
            <consortium name="WormBaseParasite"/>
        </authorList>
    </citation>
    <scope>IDENTIFICATION</scope>
</reference>
<evidence type="ECO:0000313" key="9">
    <source>
        <dbReference type="WBParaSite" id="Hba_00626"/>
    </source>
</evidence>
<dbReference type="Pfam" id="PF00067">
    <property type="entry name" value="p450"/>
    <property type="match status" value="1"/>
</dbReference>
<dbReference type="PROSITE" id="PS00086">
    <property type="entry name" value="CYTOCHROME_P450"/>
    <property type="match status" value="1"/>
</dbReference>
<dbReference type="GO" id="GO:0016712">
    <property type="term" value="F:oxidoreductase activity, acting on paired donors, with incorporation or reduction of molecular oxygen, reduced flavin or flavoprotein as one donor, and incorporation of one atom of oxygen"/>
    <property type="evidence" value="ECO:0007669"/>
    <property type="project" value="TreeGrafter"/>
</dbReference>
<dbReference type="InterPro" id="IPR036396">
    <property type="entry name" value="Cyt_P450_sf"/>
</dbReference>
<keyword evidence="6" id="KW-0560">Oxidoreductase</keyword>
<keyword evidence="3 5" id="KW-0408">Iron</keyword>
<evidence type="ECO:0000256" key="3">
    <source>
        <dbReference type="ARBA" id="ARBA00023004"/>
    </source>
</evidence>
<keyword evidence="4 6" id="KW-0503">Monooxygenase</keyword>
<dbReference type="Gene3D" id="1.10.630.10">
    <property type="entry name" value="Cytochrome P450"/>
    <property type="match status" value="1"/>
</dbReference>
<feature type="region of interest" description="Disordered" evidence="7">
    <location>
        <begin position="1"/>
        <end position="20"/>
    </location>
</feature>
<accession>A0A1I7W7K4</accession>
<dbReference type="AlphaFoldDB" id="A0A1I7W7K4"/>